<keyword evidence="2" id="KW-1185">Reference proteome</keyword>
<evidence type="ECO:0008006" key="3">
    <source>
        <dbReference type="Google" id="ProtNLM"/>
    </source>
</evidence>
<reference evidence="1 2" key="1">
    <citation type="submission" date="2016-03" db="EMBL/GenBank/DDBJ databases">
        <title>Genome sequence of Nesiotobacter sp. nov., a moderately halophilic alphaproteobacterium isolated from the Yellow Sea, China.</title>
        <authorList>
            <person name="Zhang G."/>
            <person name="Zhang R."/>
        </authorList>
    </citation>
    <scope>NUCLEOTIDE SEQUENCE [LARGE SCALE GENOMIC DNA]</scope>
    <source>
        <strain evidence="1 2">WB1-6</strain>
    </source>
</reference>
<dbReference type="OrthoDB" id="7874571at2"/>
<dbReference type="RefSeq" id="WP_028482553.1">
    <property type="nucleotide sequence ID" value="NZ_LVVZ01000041.1"/>
</dbReference>
<protein>
    <recommendedName>
        <fullName evidence="3">Alkaline proteinase inhibitor/ Outer membrane lipoprotein Omp19 domain-containing protein</fullName>
    </recommendedName>
</protein>
<dbReference type="Proteomes" id="UP000185783">
    <property type="component" value="Unassembled WGS sequence"/>
</dbReference>
<dbReference type="EMBL" id="LVVZ01000041">
    <property type="protein sequence ID" value="OKL42523.1"/>
    <property type="molecule type" value="Genomic_DNA"/>
</dbReference>
<comment type="caution">
    <text evidence="1">The sequence shown here is derived from an EMBL/GenBank/DDBJ whole genome shotgun (WGS) entry which is preliminary data.</text>
</comment>
<evidence type="ECO:0000313" key="2">
    <source>
        <dbReference type="Proteomes" id="UP000185783"/>
    </source>
</evidence>
<accession>A0A1U7JCR4</accession>
<gene>
    <name evidence="1" type="ORF">A3843_17820</name>
</gene>
<organism evidence="1 2">
    <name type="scientific">Pseudovibrio exalbescens</name>
    <dbReference type="NCBI Taxonomy" id="197461"/>
    <lineage>
        <taxon>Bacteria</taxon>
        <taxon>Pseudomonadati</taxon>
        <taxon>Pseudomonadota</taxon>
        <taxon>Alphaproteobacteria</taxon>
        <taxon>Hyphomicrobiales</taxon>
        <taxon>Stappiaceae</taxon>
        <taxon>Pseudovibrio</taxon>
    </lineage>
</organism>
<name>A0A1U7JCR4_9HYPH</name>
<evidence type="ECO:0000313" key="1">
    <source>
        <dbReference type="EMBL" id="OKL42523.1"/>
    </source>
</evidence>
<proteinExistence type="predicted"/>
<dbReference type="AlphaFoldDB" id="A0A1U7JCR4"/>
<sequence>MKEELVEPVATAPAVEDQQTAEAALPDFTPQAYAGATDLDALTAMRWDVSEGDGTPSGTCTLTFSSPQSEQSQVLRTLGAGVFGGKLTSSGCQNEDLAQASYWSISGSSIELHGDETQTTAYLLMERPDLLLGYTAQGADLVLSHALAQ</sequence>